<dbReference type="InterPro" id="IPR051694">
    <property type="entry name" value="Immunoregulatory_rcpt-like"/>
</dbReference>
<keyword evidence="8" id="KW-1185">Reference proteome</keyword>
<feature type="transmembrane region" description="Helical" evidence="6">
    <location>
        <begin position="70"/>
        <end position="94"/>
    </location>
</feature>
<dbReference type="PANTHER" id="PTHR15549">
    <property type="entry name" value="PAIRED IMMUNOGLOBULIN-LIKE TYPE 2 RECEPTOR"/>
    <property type="match status" value="1"/>
</dbReference>
<evidence type="ECO:0000256" key="4">
    <source>
        <dbReference type="ARBA" id="ARBA00023136"/>
    </source>
</evidence>
<evidence type="ECO:0008006" key="9">
    <source>
        <dbReference type="Google" id="ProtNLM"/>
    </source>
</evidence>
<name>A0A1V6UCG6_9EURO</name>
<gene>
    <name evidence="7" type="ORF">PENCOP_c012G08513</name>
</gene>
<dbReference type="CDD" id="cd12087">
    <property type="entry name" value="TM_EGFR-like"/>
    <property type="match status" value="1"/>
</dbReference>
<dbReference type="GO" id="GO:0071944">
    <property type="term" value="C:cell periphery"/>
    <property type="evidence" value="ECO:0007669"/>
    <property type="project" value="UniProtKB-ARBA"/>
</dbReference>
<evidence type="ECO:0000313" key="8">
    <source>
        <dbReference type="Proteomes" id="UP000191500"/>
    </source>
</evidence>
<evidence type="ECO:0000256" key="2">
    <source>
        <dbReference type="ARBA" id="ARBA00022692"/>
    </source>
</evidence>
<dbReference type="EMBL" id="MDDG01000012">
    <property type="protein sequence ID" value="OQE36127.1"/>
    <property type="molecule type" value="Genomic_DNA"/>
</dbReference>
<dbReference type="AlphaFoldDB" id="A0A1V6UCG6"/>
<comment type="caution">
    <text evidence="7">The sequence shown here is derived from an EMBL/GenBank/DDBJ whole genome shotgun (WGS) entry which is preliminary data.</text>
</comment>
<keyword evidence="4 6" id="KW-0472">Membrane</keyword>
<feature type="compositionally biased region" description="Low complexity" evidence="5">
    <location>
        <begin position="46"/>
        <end position="63"/>
    </location>
</feature>
<evidence type="ECO:0000313" key="7">
    <source>
        <dbReference type="EMBL" id="OQE36127.1"/>
    </source>
</evidence>
<evidence type="ECO:0000256" key="6">
    <source>
        <dbReference type="SAM" id="Phobius"/>
    </source>
</evidence>
<dbReference type="STRING" id="36646.A0A1V6UCG6"/>
<protein>
    <recommendedName>
        <fullName evidence="9">Mid2 domain-containing protein</fullName>
    </recommendedName>
</protein>
<feature type="compositionally biased region" description="Low complexity" evidence="5">
    <location>
        <begin position="18"/>
        <end position="31"/>
    </location>
</feature>
<accession>A0A1V6UCG6</accession>
<evidence type="ECO:0000256" key="5">
    <source>
        <dbReference type="SAM" id="MobiDB-lite"/>
    </source>
</evidence>
<evidence type="ECO:0000256" key="3">
    <source>
        <dbReference type="ARBA" id="ARBA00022989"/>
    </source>
</evidence>
<comment type="subcellular location">
    <subcellularLocation>
        <location evidence="1">Membrane</location>
        <topology evidence="1">Single-pass membrane protein</topology>
    </subcellularLocation>
</comment>
<organism evidence="7 8">
    <name type="scientific">Penicillium coprophilum</name>
    <dbReference type="NCBI Taxonomy" id="36646"/>
    <lineage>
        <taxon>Eukaryota</taxon>
        <taxon>Fungi</taxon>
        <taxon>Dikarya</taxon>
        <taxon>Ascomycota</taxon>
        <taxon>Pezizomycotina</taxon>
        <taxon>Eurotiomycetes</taxon>
        <taxon>Eurotiomycetidae</taxon>
        <taxon>Eurotiales</taxon>
        <taxon>Aspergillaceae</taxon>
        <taxon>Penicillium</taxon>
    </lineage>
</organism>
<keyword evidence="2 6" id="KW-0812">Transmembrane</keyword>
<dbReference type="Proteomes" id="UP000191500">
    <property type="component" value="Unassembled WGS sequence"/>
</dbReference>
<sequence length="167" mass="18029">MTIFQTFPYATPSASNIFSSSPTPSTTTLRTNHSPTTTPAPTKPVSTADLSASPSPTPAAAATTSSSKAWIAGVVVGPIAGIALIAAFILWWIYRQKRKQPSSSQEQLFMGHGHPHSSLSTGYPPQYPTGYRPHNSTEYPMENYKQMHELGTAQTPRLYELGSAGYR</sequence>
<dbReference type="GO" id="GO:0016020">
    <property type="term" value="C:membrane"/>
    <property type="evidence" value="ECO:0007669"/>
    <property type="project" value="UniProtKB-SubCell"/>
</dbReference>
<keyword evidence="3 6" id="KW-1133">Transmembrane helix</keyword>
<feature type="region of interest" description="Disordered" evidence="5">
    <location>
        <begin position="18"/>
        <end position="63"/>
    </location>
</feature>
<proteinExistence type="predicted"/>
<reference evidence="8" key="1">
    <citation type="journal article" date="2017" name="Nat. Microbiol.">
        <title>Global analysis of biosynthetic gene clusters reveals vast potential of secondary metabolite production in Penicillium species.</title>
        <authorList>
            <person name="Nielsen J.C."/>
            <person name="Grijseels S."/>
            <person name="Prigent S."/>
            <person name="Ji B."/>
            <person name="Dainat J."/>
            <person name="Nielsen K.F."/>
            <person name="Frisvad J.C."/>
            <person name="Workman M."/>
            <person name="Nielsen J."/>
        </authorList>
    </citation>
    <scope>NUCLEOTIDE SEQUENCE [LARGE SCALE GENOMIC DNA]</scope>
    <source>
        <strain evidence="8">IBT 31321</strain>
    </source>
</reference>
<evidence type="ECO:0000256" key="1">
    <source>
        <dbReference type="ARBA" id="ARBA00004167"/>
    </source>
</evidence>